<protein>
    <submittedName>
        <fullName evidence="1">Uncharacterized protein</fullName>
    </submittedName>
</protein>
<keyword evidence="2" id="KW-1185">Reference proteome</keyword>
<evidence type="ECO:0000313" key="2">
    <source>
        <dbReference type="Proteomes" id="UP000199687"/>
    </source>
</evidence>
<dbReference type="Proteomes" id="UP000199687">
    <property type="component" value="Unassembled WGS sequence"/>
</dbReference>
<dbReference type="EMBL" id="FOGL01000018">
    <property type="protein sequence ID" value="SES10307.1"/>
    <property type="molecule type" value="Genomic_DNA"/>
</dbReference>
<dbReference type="AlphaFoldDB" id="A0A1H9UME6"/>
<evidence type="ECO:0000313" key="1">
    <source>
        <dbReference type="EMBL" id="SES10307.1"/>
    </source>
</evidence>
<name>A0A1H9UME6_9BACI</name>
<sequence>MLSLFNLIRSGRGILSSQYFNGTLRIYANLGNAANAIDGLTGLT</sequence>
<organism evidence="1 2">
    <name type="scientific">Gracilibacillus ureilyticus</name>
    <dbReference type="NCBI Taxonomy" id="531814"/>
    <lineage>
        <taxon>Bacteria</taxon>
        <taxon>Bacillati</taxon>
        <taxon>Bacillota</taxon>
        <taxon>Bacilli</taxon>
        <taxon>Bacillales</taxon>
        <taxon>Bacillaceae</taxon>
        <taxon>Gracilibacillus</taxon>
    </lineage>
</organism>
<reference evidence="1 2" key="1">
    <citation type="submission" date="2016-10" db="EMBL/GenBank/DDBJ databases">
        <authorList>
            <person name="de Groot N.N."/>
        </authorList>
    </citation>
    <scope>NUCLEOTIDE SEQUENCE [LARGE SCALE GENOMIC DNA]</scope>
    <source>
        <strain evidence="1 2">CGMCC 1.7727</strain>
    </source>
</reference>
<proteinExistence type="predicted"/>
<accession>A0A1H9UME6</accession>
<dbReference type="RefSeq" id="WP_281243066.1">
    <property type="nucleotide sequence ID" value="NZ_FOGL01000018.1"/>
</dbReference>
<gene>
    <name evidence="1" type="ORF">SAMN04487944_11842</name>
</gene>